<dbReference type="EMBL" id="JBITYT010000020">
    <property type="protein sequence ID" value="MFI9123642.1"/>
    <property type="molecule type" value="Genomic_DNA"/>
</dbReference>
<dbReference type="Pfam" id="PF00975">
    <property type="entry name" value="Thioesterase"/>
    <property type="match status" value="1"/>
</dbReference>
<sequence>MQNHRTLLKVNSRMPHSLICIPFAGGGASFYRTWKPLPDRTPHILPVQLPGREEMFIEEPFRDVSDAAEALAPQIADQVSSGPVALFGHSLGAVIAFELARRLERNSEVRLTHLFVSGSPGPWSRRTQRATGLPEDRFLAQIQEFAGYRHDALSDPDLREILLPVLRADVEMHENYKPDSDTPLRTPIISLRGTDDHLVSRIQAEEWSQATTSDFRLVEVTGGHMYLAESPLQLMDAIAAALQP</sequence>
<accession>A0ABW8D1B8</accession>
<dbReference type="Proteomes" id="UP001614391">
    <property type="component" value="Unassembled WGS sequence"/>
</dbReference>
<dbReference type="SMART" id="SM00824">
    <property type="entry name" value="PKS_TE"/>
    <property type="match status" value="1"/>
</dbReference>
<dbReference type="InterPro" id="IPR020802">
    <property type="entry name" value="TesA-like"/>
</dbReference>
<evidence type="ECO:0000313" key="4">
    <source>
        <dbReference type="EMBL" id="MFI9123642.1"/>
    </source>
</evidence>
<evidence type="ECO:0000259" key="3">
    <source>
        <dbReference type="SMART" id="SM00824"/>
    </source>
</evidence>
<dbReference type="PANTHER" id="PTHR11487">
    <property type="entry name" value="THIOESTERASE"/>
    <property type="match status" value="1"/>
</dbReference>
<dbReference type="SUPFAM" id="SSF53474">
    <property type="entry name" value="alpha/beta-Hydrolases"/>
    <property type="match status" value="1"/>
</dbReference>
<keyword evidence="2" id="KW-0378">Hydrolase</keyword>
<dbReference type="InterPro" id="IPR012223">
    <property type="entry name" value="TEII"/>
</dbReference>
<evidence type="ECO:0000256" key="1">
    <source>
        <dbReference type="ARBA" id="ARBA00007169"/>
    </source>
</evidence>
<keyword evidence="5" id="KW-1185">Reference proteome</keyword>
<organism evidence="4 5">
    <name type="scientific">Streptomyces bikiniensis</name>
    <dbReference type="NCBI Taxonomy" id="1896"/>
    <lineage>
        <taxon>Bacteria</taxon>
        <taxon>Bacillati</taxon>
        <taxon>Actinomycetota</taxon>
        <taxon>Actinomycetes</taxon>
        <taxon>Kitasatosporales</taxon>
        <taxon>Streptomycetaceae</taxon>
        <taxon>Streptomyces</taxon>
    </lineage>
</organism>
<reference evidence="4 5" key="1">
    <citation type="submission" date="2024-10" db="EMBL/GenBank/DDBJ databases">
        <title>The Natural Products Discovery Center: Release of the First 8490 Sequenced Strains for Exploring Actinobacteria Biosynthetic Diversity.</title>
        <authorList>
            <person name="Kalkreuter E."/>
            <person name="Kautsar S.A."/>
            <person name="Yang D."/>
            <person name="Bader C.D."/>
            <person name="Teijaro C.N."/>
            <person name="Fluegel L."/>
            <person name="Davis C.M."/>
            <person name="Simpson J.R."/>
            <person name="Lauterbach L."/>
            <person name="Steele A.D."/>
            <person name="Gui C."/>
            <person name="Meng S."/>
            <person name="Li G."/>
            <person name="Viehrig K."/>
            <person name="Ye F."/>
            <person name="Su P."/>
            <person name="Kiefer A.F."/>
            <person name="Nichols A."/>
            <person name="Cepeda A.J."/>
            <person name="Yan W."/>
            <person name="Fan B."/>
            <person name="Jiang Y."/>
            <person name="Adhikari A."/>
            <person name="Zheng C.-J."/>
            <person name="Schuster L."/>
            <person name="Cowan T.M."/>
            <person name="Smanski M.J."/>
            <person name="Chevrette M.G."/>
            <person name="De Carvalho L.P.S."/>
            <person name="Shen B."/>
        </authorList>
    </citation>
    <scope>NUCLEOTIDE SEQUENCE [LARGE SCALE GENOMIC DNA]</scope>
    <source>
        <strain evidence="4 5">NPDC053346</strain>
    </source>
</reference>
<dbReference type="InterPro" id="IPR001031">
    <property type="entry name" value="Thioesterase"/>
</dbReference>
<comment type="caution">
    <text evidence="4">The sequence shown here is derived from an EMBL/GenBank/DDBJ whole genome shotgun (WGS) entry which is preliminary data.</text>
</comment>
<protein>
    <submittedName>
        <fullName evidence="4">Thioesterase II family protein</fullName>
    </submittedName>
</protein>
<proteinExistence type="inferred from homology"/>
<name>A0ABW8D1B8_STRBI</name>
<evidence type="ECO:0000313" key="5">
    <source>
        <dbReference type="Proteomes" id="UP001614391"/>
    </source>
</evidence>
<dbReference type="InterPro" id="IPR029058">
    <property type="entry name" value="AB_hydrolase_fold"/>
</dbReference>
<dbReference type="PANTHER" id="PTHR11487:SF0">
    <property type="entry name" value="S-ACYL FATTY ACID SYNTHASE THIOESTERASE, MEDIUM CHAIN"/>
    <property type="match status" value="1"/>
</dbReference>
<comment type="similarity">
    <text evidence="1">Belongs to the thioesterase family.</text>
</comment>
<feature type="domain" description="Thioesterase TesA-like" evidence="3">
    <location>
        <begin position="19"/>
        <end position="242"/>
    </location>
</feature>
<dbReference type="Gene3D" id="3.40.50.1820">
    <property type="entry name" value="alpha/beta hydrolase"/>
    <property type="match status" value="1"/>
</dbReference>
<evidence type="ECO:0000256" key="2">
    <source>
        <dbReference type="ARBA" id="ARBA00022801"/>
    </source>
</evidence>
<gene>
    <name evidence="4" type="ORF">ACIGW0_30335</name>
</gene>
<dbReference type="RefSeq" id="WP_399621173.1">
    <property type="nucleotide sequence ID" value="NZ_JBITYT010000020.1"/>
</dbReference>